<dbReference type="InterPro" id="IPR003593">
    <property type="entry name" value="AAA+_ATPase"/>
</dbReference>
<dbReference type="Proteomes" id="UP000886069">
    <property type="component" value="Unassembled WGS sequence"/>
</dbReference>
<dbReference type="GO" id="GO:0004176">
    <property type="term" value="F:ATP-dependent peptidase activity"/>
    <property type="evidence" value="ECO:0007669"/>
    <property type="project" value="InterPro"/>
</dbReference>
<dbReference type="InterPro" id="IPR015947">
    <property type="entry name" value="PUA-like_sf"/>
</dbReference>
<dbReference type="SUPFAM" id="SSF52540">
    <property type="entry name" value="P-loop containing nucleoside triphosphate hydrolases"/>
    <property type="match status" value="1"/>
</dbReference>
<accession>A0A7V2F3J9</accession>
<dbReference type="FunFam" id="1.20.5.5270:FF:000002">
    <property type="entry name" value="Lon protease homolog"/>
    <property type="match status" value="1"/>
</dbReference>
<evidence type="ECO:0000256" key="5">
    <source>
        <dbReference type="ARBA" id="ARBA00022825"/>
    </source>
</evidence>
<keyword evidence="1" id="KW-0963">Cytoplasm</keyword>
<dbReference type="CDD" id="cd19500">
    <property type="entry name" value="RecA-like_Lon"/>
    <property type="match status" value="1"/>
</dbReference>
<dbReference type="Gene3D" id="3.30.230.10">
    <property type="match status" value="1"/>
</dbReference>
<feature type="coiled-coil region" evidence="8">
    <location>
        <begin position="102"/>
        <end position="143"/>
    </location>
</feature>
<protein>
    <submittedName>
        <fullName evidence="10">Endopeptidase La</fullName>
        <ecNumber evidence="10">3.4.21.53</ecNumber>
    </submittedName>
</protein>
<keyword evidence="2" id="KW-0645">Protease</keyword>
<dbReference type="GO" id="GO:0004252">
    <property type="term" value="F:serine-type endopeptidase activity"/>
    <property type="evidence" value="ECO:0007669"/>
    <property type="project" value="UniProtKB-EC"/>
</dbReference>
<proteinExistence type="predicted"/>
<evidence type="ECO:0000256" key="2">
    <source>
        <dbReference type="ARBA" id="ARBA00022670"/>
    </source>
</evidence>
<reference evidence="10" key="1">
    <citation type="journal article" date="2020" name="mSystems">
        <title>Genome- and Community-Level Interaction Insights into Carbon Utilization and Element Cycling Functions of Hydrothermarchaeota in Hydrothermal Sediment.</title>
        <authorList>
            <person name="Zhou Z."/>
            <person name="Liu Y."/>
            <person name="Xu W."/>
            <person name="Pan J."/>
            <person name="Luo Z.H."/>
            <person name="Li M."/>
        </authorList>
    </citation>
    <scope>NUCLEOTIDE SEQUENCE [LARGE SCALE GENOMIC DNA]</scope>
    <source>
        <strain evidence="10">SpSt-1233</strain>
    </source>
</reference>
<dbReference type="EMBL" id="DSEC01000261">
    <property type="protein sequence ID" value="HER43548.1"/>
    <property type="molecule type" value="Genomic_DNA"/>
</dbReference>
<dbReference type="PRINTS" id="PR00830">
    <property type="entry name" value="ENDOLAPTASE"/>
</dbReference>
<evidence type="ECO:0000259" key="9">
    <source>
        <dbReference type="PROSITE" id="PS51787"/>
    </source>
</evidence>
<dbReference type="SMART" id="SM00382">
    <property type="entry name" value="AAA"/>
    <property type="match status" value="1"/>
</dbReference>
<dbReference type="Pfam" id="PF22667">
    <property type="entry name" value="Lon_lid"/>
    <property type="match status" value="1"/>
</dbReference>
<comment type="caution">
    <text evidence="10">The sequence shown here is derived from an EMBL/GenBank/DDBJ whole genome shotgun (WGS) entry which is preliminary data.</text>
</comment>
<keyword evidence="7" id="KW-0346">Stress response</keyword>
<evidence type="ECO:0000256" key="3">
    <source>
        <dbReference type="ARBA" id="ARBA00022741"/>
    </source>
</evidence>
<evidence type="ECO:0000256" key="4">
    <source>
        <dbReference type="ARBA" id="ARBA00022801"/>
    </source>
</evidence>
<dbReference type="AlphaFoldDB" id="A0A7V2F3J9"/>
<dbReference type="InterPro" id="IPR004815">
    <property type="entry name" value="Lon_bac/euk-typ"/>
</dbReference>
<keyword evidence="5" id="KW-0720">Serine protease</keyword>
<dbReference type="PROSITE" id="PS51787">
    <property type="entry name" value="LON_N"/>
    <property type="match status" value="1"/>
</dbReference>
<dbReference type="SMART" id="SM00464">
    <property type="entry name" value="LON"/>
    <property type="match status" value="1"/>
</dbReference>
<dbReference type="FunFam" id="3.40.50.300:FF:000382">
    <property type="entry name" value="Lon protease homolog 2, peroxisomal"/>
    <property type="match status" value="1"/>
</dbReference>
<dbReference type="InterPro" id="IPR027417">
    <property type="entry name" value="P-loop_NTPase"/>
</dbReference>
<dbReference type="GO" id="GO:0006508">
    <property type="term" value="P:proteolysis"/>
    <property type="evidence" value="ECO:0007669"/>
    <property type="project" value="UniProtKB-KW"/>
</dbReference>
<dbReference type="Gene3D" id="1.20.5.5270">
    <property type="match status" value="1"/>
</dbReference>
<dbReference type="InterPro" id="IPR003111">
    <property type="entry name" value="Lon_prtase_N"/>
</dbReference>
<name>A0A7V2F3J9_UNCEI</name>
<dbReference type="InterPro" id="IPR054594">
    <property type="entry name" value="Lon_lid"/>
</dbReference>
<dbReference type="GO" id="GO:0016887">
    <property type="term" value="F:ATP hydrolysis activity"/>
    <property type="evidence" value="ECO:0007669"/>
    <property type="project" value="InterPro"/>
</dbReference>
<dbReference type="Pfam" id="PF02190">
    <property type="entry name" value="LON_substr_bdg"/>
    <property type="match status" value="1"/>
</dbReference>
<dbReference type="InterPro" id="IPR003959">
    <property type="entry name" value="ATPase_AAA_core"/>
</dbReference>
<keyword evidence="3" id="KW-0547">Nucleotide-binding</keyword>
<dbReference type="InterPro" id="IPR014721">
    <property type="entry name" value="Ribsml_uS5_D2-typ_fold_subgr"/>
</dbReference>
<evidence type="ECO:0000256" key="1">
    <source>
        <dbReference type="ARBA" id="ARBA00022490"/>
    </source>
</evidence>
<dbReference type="EC" id="3.4.21.53" evidence="10"/>
<feature type="non-terminal residue" evidence="10">
    <location>
        <position position="553"/>
    </location>
</feature>
<feature type="domain" description="Lon N-terminal" evidence="9">
    <location>
        <begin position="1"/>
        <end position="130"/>
    </location>
</feature>
<organism evidence="10">
    <name type="scientific">Eiseniibacteriota bacterium</name>
    <dbReference type="NCBI Taxonomy" id="2212470"/>
    <lineage>
        <taxon>Bacteria</taxon>
        <taxon>Candidatus Eiseniibacteriota</taxon>
    </lineage>
</organism>
<dbReference type="SUPFAM" id="SSF88697">
    <property type="entry name" value="PUA domain-like"/>
    <property type="match status" value="1"/>
</dbReference>
<keyword evidence="4 10" id="KW-0378">Hydrolase</keyword>
<evidence type="ECO:0000256" key="7">
    <source>
        <dbReference type="ARBA" id="ARBA00023016"/>
    </source>
</evidence>
<keyword evidence="8" id="KW-0175">Coiled coil</keyword>
<evidence type="ECO:0000256" key="6">
    <source>
        <dbReference type="ARBA" id="ARBA00022840"/>
    </source>
</evidence>
<dbReference type="Pfam" id="PF05362">
    <property type="entry name" value="Lon_C"/>
    <property type="match status" value="1"/>
</dbReference>
<gene>
    <name evidence="10" type="primary">lon</name>
    <name evidence="10" type="ORF">ENO08_03720</name>
</gene>
<keyword evidence="6" id="KW-0067">ATP-binding</keyword>
<dbReference type="Gene3D" id="3.40.50.300">
    <property type="entry name" value="P-loop containing nucleotide triphosphate hydrolases"/>
    <property type="match status" value="1"/>
</dbReference>
<dbReference type="InterPro" id="IPR046336">
    <property type="entry name" value="Lon_prtase_N_sf"/>
</dbReference>
<dbReference type="GO" id="GO:0030163">
    <property type="term" value="P:protein catabolic process"/>
    <property type="evidence" value="ECO:0007669"/>
    <property type="project" value="InterPro"/>
</dbReference>
<dbReference type="NCBIfam" id="TIGR00763">
    <property type="entry name" value="lon"/>
    <property type="match status" value="1"/>
</dbReference>
<dbReference type="GO" id="GO:0005524">
    <property type="term" value="F:ATP binding"/>
    <property type="evidence" value="ECO:0007669"/>
    <property type="project" value="UniProtKB-KW"/>
</dbReference>
<dbReference type="Gene3D" id="1.10.8.60">
    <property type="match status" value="1"/>
</dbReference>
<evidence type="ECO:0000313" key="10">
    <source>
        <dbReference type="EMBL" id="HER43548.1"/>
    </source>
</evidence>
<dbReference type="Pfam" id="PF00004">
    <property type="entry name" value="AAA"/>
    <property type="match status" value="1"/>
</dbReference>
<sequence>MGLFFRLPDGTIKVMLEGLERVRINEFIEMDNYLAGRVEPMSTDYPEERGREVEVLTRRVSSMFGDYVRMNPRIPNEVLMNVQQLDDRAVIADTIAAHMMIKNQAKQELLETENLLERFMILNRILKEEIQLLEVEKDIEEKVHQQVQKSQKELFLQEKIRTIKRELGQGDDFDEIWELKRKIRKAGMNKDAQHVAYRELDRLKLMSPMAPEATVVRNYLETLISLPWRKRTKDNLDLDQVKEKLDADHYGLTKVKDRILEFLAVVKLVGNLKGPILCFVGPPGVGKTSLGRSIADALGRKFVRVSLGGTKDEAEIRGHRRTYIGSIPGRIIQSIRKAGTKNPVFLLDEIDKLGADFRGDPAAALLEVLDPEQNRHFSDHYLEVDFDVSEVLFITTANVIYSIPPALQDRMEIIRLPGYLLHEKISIAQRFLLPKQMEQHGIAPDQLVISPNTLKEVVQSYTRESGVRNLERELASVCRKVAKKLASGKGAKKVTITKRNLEKYLGVPRFAESEIDEKLSVGMATGLAWTEAGGEILNIEANLMPGKGDLILT</sequence>
<dbReference type="InterPro" id="IPR027065">
    <property type="entry name" value="Lon_Prtase"/>
</dbReference>
<dbReference type="InterPro" id="IPR008269">
    <property type="entry name" value="Lon_proteolytic"/>
</dbReference>
<dbReference type="Gene3D" id="2.30.130.40">
    <property type="entry name" value="LON domain-like"/>
    <property type="match status" value="1"/>
</dbReference>
<dbReference type="PANTHER" id="PTHR10046">
    <property type="entry name" value="ATP DEPENDENT LON PROTEASE FAMILY MEMBER"/>
    <property type="match status" value="1"/>
</dbReference>
<evidence type="ECO:0000256" key="8">
    <source>
        <dbReference type="SAM" id="Coils"/>
    </source>
</evidence>
<dbReference type="Gene3D" id="1.20.58.1480">
    <property type="match status" value="1"/>
</dbReference>